<evidence type="ECO:0000313" key="3">
    <source>
        <dbReference type="Proteomes" id="UP000579281"/>
    </source>
</evidence>
<keyword evidence="1" id="KW-1133">Transmembrane helix</keyword>
<keyword evidence="3" id="KW-1185">Reference proteome</keyword>
<evidence type="ECO:0000256" key="1">
    <source>
        <dbReference type="SAM" id="Phobius"/>
    </source>
</evidence>
<keyword evidence="1" id="KW-0472">Membrane</keyword>
<sequence>MMKQDQKNKTRRQIAYLSIFGITQLHLRNPWIIAWWSAAFPGLGHLLLSKNVRGFLLFGWEVFINVKAHINQGIYYSFIGEFDKAKDVLNKEWMLFYVGTYIFAIWDSYRSTVDMNNVYKLAAREDAEIQPFKISTLGINYLDKSSPFHAFLWSALIPGSGQLYLHRIITAAFTIIWWIVIIYFSKLLPAIHYSFLGQFEQAKAVLDIHWTLNIPSIYGFSVYDAYVNTVEYNKLYNWEQSKFLKSQYQYENFNMPVKNGKPRSGGMYIIATFEYNSFLELAITAIQMKGVAKERILAAPLDKRGGEIALFDTMHRSDGLSLIDLAAMLGTIFMLFGSIYGFALKWGPIWWGLIGLGFGCSLGFVIKLIITKKYSKNRSSTHKESDVVLIIECNQNELEMIKKTLWENHALGVSKLDFTHIT</sequence>
<keyword evidence="1" id="KW-0812">Transmembrane</keyword>
<dbReference type="Proteomes" id="UP000579281">
    <property type="component" value="Unassembled WGS sequence"/>
</dbReference>
<dbReference type="RefSeq" id="WP_184309390.1">
    <property type="nucleotide sequence ID" value="NZ_JACHEN010000006.1"/>
</dbReference>
<proteinExistence type="predicted"/>
<gene>
    <name evidence="2" type="ORF">HNQ80_001349</name>
</gene>
<protein>
    <submittedName>
        <fullName evidence="2">TM2 domain-containing membrane protein YozV</fullName>
    </submittedName>
</protein>
<feature type="transmembrane region" description="Helical" evidence="1">
    <location>
        <begin position="349"/>
        <end position="370"/>
    </location>
</feature>
<name>A0A841KTA3_9FIRM</name>
<feature type="transmembrane region" description="Helical" evidence="1">
    <location>
        <begin position="93"/>
        <end position="109"/>
    </location>
</feature>
<dbReference type="EMBL" id="JACHEN010000006">
    <property type="protein sequence ID" value="MBB6215260.1"/>
    <property type="molecule type" value="Genomic_DNA"/>
</dbReference>
<dbReference type="AlphaFoldDB" id="A0A841KTA3"/>
<reference evidence="2 3" key="1">
    <citation type="submission" date="2020-08" db="EMBL/GenBank/DDBJ databases">
        <title>Genomic Encyclopedia of Type Strains, Phase IV (KMG-IV): sequencing the most valuable type-strain genomes for metagenomic binning, comparative biology and taxonomic classification.</title>
        <authorList>
            <person name="Goeker M."/>
        </authorList>
    </citation>
    <scope>NUCLEOTIDE SEQUENCE [LARGE SCALE GENOMIC DNA]</scope>
    <source>
        <strain evidence="2 3">DSM 103526</strain>
    </source>
</reference>
<feature type="transmembrane region" description="Helical" evidence="1">
    <location>
        <begin position="322"/>
        <end position="343"/>
    </location>
</feature>
<accession>A0A841KTA3</accession>
<organism evidence="2 3">
    <name type="scientific">Anaerosolibacter carboniphilus</name>
    <dbReference type="NCBI Taxonomy" id="1417629"/>
    <lineage>
        <taxon>Bacteria</taxon>
        <taxon>Bacillati</taxon>
        <taxon>Bacillota</taxon>
        <taxon>Clostridia</taxon>
        <taxon>Peptostreptococcales</taxon>
        <taxon>Thermotaleaceae</taxon>
        <taxon>Anaerosolibacter</taxon>
    </lineage>
</organism>
<comment type="caution">
    <text evidence="2">The sequence shown here is derived from an EMBL/GenBank/DDBJ whole genome shotgun (WGS) entry which is preliminary data.</text>
</comment>
<evidence type="ECO:0000313" key="2">
    <source>
        <dbReference type="EMBL" id="MBB6215260.1"/>
    </source>
</evidence>
<feature type="transmembrane region" description="Helical" evidence="1">
    <location>
        <begin position="164"/>
        <end position="184"/>
    </location>
</feature>